<keyword evidence="2" id="KW-1185">Reference proteome</keyword>
<reference evidence="1 2" key="2">
    <citation type="submission" date="2018-11" db="EMBL/GenBank/DDBJ databases">
        <authorList>
            <consortium name="Pathogen Informatics"/>
        </authorList>
    </citation>
    <scope>NUCLEOTIDE SEQUENCE [LARGE SCALE GENOMIC DNA]</scope>
</reference>
<evidence type="ECO:0000313" key="1">
    <source>
        <dbReference type="EMBL" id="VDO38021.1"/>
    </source>
</evidence>
<dbReference type="WBParaSite" id="OFLC_0000386301-mRNA-1">
    <property type="protein sequence ID" value="OFLC_0000386301-mRNA-1"/>
    <property type="gene ID" value="OFLC_0000386301"/>
</dbReference>
<gene>
    <name evidence="1" type="ORF">OFLC_LOCUS3864</name>
</gene>
<accession>A0A183H8Q2</accession>
<name>A0A183H8Q2_9BILA</name>
<protein>
    <submittedName>
        <fullName evidence="3">Ovule protein</fullName>
    </submittedName>
</protein>
<organism evidence="3">
    <name type="scientific">Onchocerca flexuosa</name>
    <dbReference type="NCBI Taxonomy" id="387005"/>
    <lineage>
        <taxon>Eukaryota</taxon>
        <taxon>Metazoa</taxon>
        <taxon>Ecdysozoa</taxon>
        <taxon>Nematoda</taxon>
        <taxon>Chromadorea</taxon>
        <taxon>Rhabditida</taxon>
        <taxon>Spirurina</taxon>
        <taxon>Spiruromorpha</taxon>
        <taxon>Filarioidea</taxon>
        <taxon>Onchocercidae</taxon>
        <taxon>Onchocerca</taxon>
    </lineage>
</organism>
<proteinExistence type="predicted"/>
<reference evidence="3" key="1">
    <citation type="submission" date="2016-06" db="UniProtKB">
        <authorList>
            <consortium name="WormBaseParasite"/>
        </authorList>
    </citation>
    <scope>IDENTIFICATION</scope>
</reference>
<dbReference type="AlphaFoldDB" id="A0A183H8Q2"/>
<dbReference type="EMBL" id="UZAJ01002732">
    <property type="protein sequence ID" value="VDO38021.1"/>
    <property type="molecule type" value="Genomic_DNA"/>
</dbReference>
<evidence type="ECO:0000313" key="2">
    <source>
        <dbReference type="Proteomes" id="UP000267606"/>
    </source>
</evidence>
<evidence type="ECO:0000313" key="3">
    <source>
        <dbReference type="WBParaSite" id="OFLC_0000386301-mRNA-1"/>
    </source>
</evidence>
<sequence>MKISETEAALANIRTPPVGCSKDHKSTNIKADRVISSSLSLHYIACSRNRSRRSSMVAAVMMILTIKQSASKVHRLYLALLIIDVYSCAVDDATAEYHHNLHHYIISSITSLLEFDHTDPSLVLSS</sequence>
<dbReference type="Proteomes" id="UP000267606">
    <property type="component" value="Unassembled WGS sequence"/>
</dbReference>